<evidence type="ECO:0000256" key="3">
    <source>
        <dbReference type="ARBA" id="ARBA00023125"/>
    </source>
</evidence>
<comment type="caution">
    <text evidence="6">The sequence shown here is derived from an EMBL/GenBank/DDBJ whole genome shotgun (WGS) entry which is preliminary data.</text>
</comment>
<dbReference type="EMBL" id="JAJNCT010000010">
    <property type="protein sequence ID" value="MCD2165949.1"/>
    <property type="molecule type" value="Genomic_DNA"/>
</dbReference>
<dbReference type="InterPro" id="IPR036390">
    <property type="entry name" value="WH_DNA-bd_sf"/>
</dbReference>
<dbReference type="GO" id="GO:0005829">
    <property type="term" value="C:cytosol"/>
    <property type="evidence" value="ECO:0007669"/>
    <property type="project" value="TreeGrafter"/>
</dbReference>
<dbReference type="InterPro" id="IPR000847">
    <property type="entry name" value="LysR_HTH_N"/>
</dbReference>
<evidence type="ECO:0000256" key="1">
    <source>
        <dbReference type="ARBA" id="ARBA00009437"/>
    </source>
</evidence>
<protein>
    <submittedName>
        <fullName evidence="6">LysR family transcriptional regulator</fullName>
    </submittedName>
</protein>
<dbReference type="GO" id="GO:0003677">
    <property type="term" value="F:DNA binding"/>
    <property type="evidence" value="ECO:0007669"/>
    <property type="project" value="UniProtKB-KW"/>
</dbReference>
<dbReference type="Proteomes" id="UP001199260">
    <property type="component" value="Unassembled WGS sequence"/>
</dbReference>
<dbReference type="Gene3D" id="3.40.190.290">
    <property type="match status" value="1"/>
</dbReference>
<dbReference type="PANTHER" id="PTHR30419:SF31">
    <property type="entry name" value="BLR3139 PROTEIN"/>
    <property type="match status" value="1"/>
</dbReference>
<gene>
    <name evidence="6" type="ORF">LPW39_12475</name>
</gene>
<feature type="domain" description="HTH lysR-type" evidence="5">
    <location>
        <begin position="1"/>
        <end position="59"/>
    </location>
</feature>
<evidence type="ECO:0000313" key="6">
    <source>
        <dbReference type="EMBL" id="MCD2165949.1"/>
    </source>
</evidence>
<dbReference type="SUPFAM" id="SSF46785">
    <property type="entry name" value="Winged helix' DNA-binding domain"/>
    <property type="match status" value="1"/>
</dbReference>
<dbReference type="SUPFAM" id="SSF53850">
    <property type="entry name" value="Periplasmic binding protein-like II"/>
    <property type="match status" value="1"/>
</dbReference>
<evidence type="ECO:0000256" key="4">
    <source>
        <dbReference type="ARBA" id="ARBA00023163"/>
    </source>
</evidence>
<proteinExistence type="inferred from homology"/>
<evidence type="ECO:0000313" key="7">
    <source>
        <dbReference type="Proteomes" id="UP001199260"/>
    </source>
</evidence>
<dbReference type="InterPro" id="IPR036388">
    <property type="entry name" value="WH-like_DNA-bd_sf"/>
</dbReference>
<accession>A0AAW4XYL9</accession>
<keyword evidence="3" id="KW-0238">DNA-binding</keyword>
<name>A0AAW4XYL9_9BURK</name>
<dbReference type="Pfam" id="PF00126">
    <property type="entry name" value="HTH_1"/>
    <property type="match status" value="1"/>
</dbReference>
<evidence type="ECO:0000259" key="5">
    <source>
        <dbReference type="PROSITE" id="PS50931"/>
    </source>
</evidence>
<dbReference type="RefSeq" id="WP_230775232.1">
    <property type="nucleotide sequence ID" value="NZ_JAJNCT010000010.1"/>
</dbReference>
<dbReference type="CDD" id="cd05466">
    <property type="entry name" value="PBP2_LTTR_substrate"/>
    <property type="match status" value="1"/>
</dbReference>
<dbReference type="PRINTS" id="PR00039">
    <property type="entry name" value="HTHLYSR"/>
</dbReference>
<dbReference type="InterPro" id="IPR050950">
    <property type="entry name" value="HTH-type_LysR_regulators"/>
</dbReference>
<keyword evidence="4" id="KW-0804">Transcription</keyword>
<comment type="similarity">
    <text evidence="1">Belongs to the LysR transcriptional regulatory family.</text>
</comment>
<keyword evidence="2" id="KW-0805">Transcription regulation</keyword>
<dbReference type="InterPro" id="IPR005119">
    <property type="entry name" value="LysR_subst-bd"/>
</dbReference>
<dbReference type="Pfam" id="PF03466">
    <property type="entry name" value="LysR_substrate"/>
    <property type="match status" value="1"/>
</dbReference>
<dbReference type="PANTHER" id="PTHR30419">
    <property type="entry name" value="HTH-TYPE TRANSCRIPTIONAL REGULATOR YBHD"/>
    <property type="match status" value="1"/>
</dbReference>
<evidence type="ECO:0000256" key="2">
    <source>
        <dbReference type="ARBA" id="ARBA00023015"/>
    </source>
</evidence>
<dbReference type="GO" id="GO:0003700">
    <property type="term" value="F:DNA-binding transcription factor activity"/>
    <property type="evidence" value="ECO:0007669"/>
    <property type="project" value="InterPro"/>
</dbReference>
<keyword evidence="7" id="KW-1185">Reference proteome</keyword>
<dbReference type="PROSITE" id="PS50931">
    <property type="entry name" value="HTH_LYSR"/>
    <property type="match status" value="1"/>
</dbReference>
<dbReference type="Gene3D" id="1.10.10.10">
    <property type="entry name" value="Winged helix-like DNA-binding domain superfamily/Winged helix DNA-binding domain"/>
    <property type="match status" value="1"/>
</dbReference>
<reference evidence="6 7" key="1">
    <citation type="submission" date="2021-11" db="EMBL/GenBank/DDBJ databases">
        <title>Genome sequence.</title>
        <authorList>
            <person name="Sun Q."/>
        </authorList>
    </citation>
    <scope>NUCLEOTIDE SEQUENCE [LARGE SCALE GENOMIC DNA]</scope>
    <source>
        <strain evidence="6 7">KCTC 12005</strain>
    </source>
</reference>
<sequence>MNLLAAMRYLAALHAHGHFARAAQACHITQPALSNALRALEAEFGVAIVRRGRVFAGFTPEGEQVLQTGLEMLQSEARLRQRLSAQAGQLQGQLRMAAVPTAMPMLLRFASLLRRQHPGLVPVLHAMSSPDIERGLEELSLDLALGYSDRIRRPRTHCAPQYQEHYYLLQAAPNPACVADSLHAAEPLGWAQAAQQPLCLLTPDMHNRQIVERSLLAVGVQVQPAMETNSVQALLQAVGEGQVASIVPGAVLATVRHTPGLRAWPLVEPVVESEVAFLYQQSQQGMPALEAARALMAQAEWQQQCLQHAGALAAAAPAAQA</sequence>
<dbReference type="AlphaFoldDB" id="A0AAW4XYL9"/>
<organism evidence="6 7">
    <name type="scientific">Comamonas koreensis</name>
    <dbReference type="NCBI Taxonomy" id="160825"/>
    <lineage>
        <taxon>Bacteria</taxon>
        <taxon>Pseudomonadati</taxon>
        <taxon>Pseudomonadota</taxon>
        <taxon>Betaproteobacteria</taxon>
        <taxon>Burkholderiales</taxon>
        <taxon>Comamonadaceae</taxon>
        <taxon>Comamonas</taxon>
    </lineage>
</organism>